<proteinExistence type="predicted"/>
<protein>
    <submittedName>
        <fullName evidence="1">Uncharacterized protein</fullName>
    </submittedName>
</protein>
<organism evidence="1">
    <name type="scientific">Cacopsylla melanoneura</name>
    <dbReference type="NCBI Taxonomy" id="428564"/>
    <lineage>
        <taxon>Eukaryota</taxon>
        <taxon>Metazoa</taxon>
        <taxon>Ecdysozoa</taxon>
        <taxon>Arthropoda</taxon>
        <taxon>Hexapoda</taxon>
        <taxon>Insecta</taxon>
        <taxon>Pterygota</taxon>
        <taxon>Neoptera</taxon>
        <taxon>Paraneoptera</taxon>
        <taxon>Hemiptera</taxon>
        <taxon>Sternorrhyncha</taxon>
        <taxon>Psylloidea</taxon>
        <taxon>Psyllidae</taxon>
        <taxon>Psyllinae</taxon>
        <taxon>Cacopsylla</taxon>
    </lineage>
</organism>
<dbReference type="AlphaFoldDB" id="A0A8D8Z6N8"/>
<accession>A0A8D8Z6N8</accession>
<reference evidence="1" key="1">
    <citation type="submission" date="2021-05" db="EMBL/GenBank/DDBJ databases">
        <authorList>
            <person name="Alioto T."/>
            <person name="Alioto T."/>
            <person name="Gomez Garrido J."/>
        </authorList>
    </citation>
    <scope>NUCLEOTIDE SEQUENCE</scope>
</reference>
<dbReference type="EMBL" id="HBUF01431299">
    <property type="protein sequence ID" value="CAG6741983.1"/>
    <property type="molecule type" value="Transcribed_RNA"/>
</dbReference>
<sequence length="116" mass="13359">MIFKEDKTLAELTFCMATDILLGLWNDKDRTSPVISTSFLQNCLFVWQDLLSVSGKIRTEHYQSSTSFLQNCLFVCQDLLSLSGKIRTEYHQSFQLVLYQLFSLDLNESCDSTLMP</sequence>
<name>A0A8D8Z6N8_9HEMI</name>
<evidence type="ECO:0000313" key="1">
    <source>
        <dbReference type="EMBL" id="CAG6741983.1"/>
    </source>
</evidence>